<dbReference type="Proteomes" id="UP000054032">
    <property type="component" value="Unassembled WGS sequence"/>
</dbReference>
<feature type="transmembrane region" description="Helical" evidence="2">
    <location>
        <begin position="6"/>
        <end position="28"/>
    </location>
</feature>
<feature type="region of interest" description="Disordered" evidence="1">
    <location>
        <begin position="279"/>
        <end position="306"/>
    </location>
</feature>
<protein>
    <submittedName>
        <fullName evidence="3">Uncharacterized protein</fullName>
    </submittedName>
</protein>
<dbReference type="RefSeq" id="XP_007693265.1">
    <property type="nucleotide sequence ID" value="XM_007695075.1"/>
</dbReference>
<feature type="compositionally biased region" description="Low complexity" evidence="1">
    <location>
        <begin position="239"/>
        <end position="252"/>
    </location>
</feature>
<proteinExistence type="predicted"/>
<feature type="compositionally biased region" description="Basic and acidic residues" evidence="1">
    <location>
        <begin position="331"/>
        <end position="340"/>
    </location>
</feature>
<organism evidence="3 4">
    <name type="scientific">Bipolaris oryzae ATCC 44560</name>
    <dbReference type="NCBI Taxonomy" id="930090"/>
    <lineage>
        <taxon>Eukaryota</taxon>
        <taxon>Fungi</taxon>
        <taxon>Dikarya</taxon>
        <taxon>Ascomycota</taxon>
        <taxon>Pezizomycotina</taxon>
        <taxon>Dothideomycetes</taxon>
        <taxon>Pleosporomycetidae</taxon>
        <taxon>Pleosporales</taxon>
        <taxon>Pleosporineae</taxon>
        <taxon>Pleosporaceae</taxon>
        <taxon>Bipolaris</taxon>
    </lineage>
</organism>
<feature type="region of interest" description="Disordered" evidence="1">
    <location>
        <begin position="60"/>
        <end position="94"/>
    </location>
</feature>
<accession>W6YRH8</accession>
<sequence length="389" mass="43915">MTNTNLTIAAVFASLFGLALIFIALWCLSHYIHRCCLDIGQWLHALSPHSDKDPPVVYVEKRRSRSRKSERGRRLDPLRAKRDHESGNFEYERTGDRGIEMRPTVQLCAPVQAQQQPYNPTYCPSLGWQDQTQNMQSVMQHRTPMYWQAQGVPRVPIYVMQTAIPQQSNRQTAMEISEPLQGPPRQQPHMLSQPEKCLSAKSRSPEKYARKPRKVDYIHICDEYPPFVLEALNKAALSSSSSSTSSDGSETTQEVPRTTIPCAPPACIKTKQYPDIVARGRDTPRTYPRQCVGRNGRGNGPDSQVRRLPSVPGVWIAQRTSRAVGMVGVHGRGEGDEKRAKESKRKANKDTDEEQEMKQAVEGFLASGLCNRRTRCPNRNQDRAVCSMD</sequence>
<name>W6YRH8_COCMI</name>
<keyword evidence="2" id="KW-1133">Transmembrane helix</keyword>
<dbReference type="eggNOG" id="ENOG502RPKS">
    <property type="taxonomic scope" value="Eukaryota"/>
</dbReference>
<feature type="compositionally biased region" description="Basic and acidic residues" evidence="1">
    <location>
        <begin position="67"/>
        <end position="94"/>
    </location>
</feature>
<dbReference type="OrthoDB" id="3798784at2759"/>
<dbReference type="AlphaFoldDB" id="W6YRH8"/>
<evidence type="ECO:0000313" key="3">
    <source>
        <dbReference type="EMBL" id="EUC40225.1"/>
    </source>
</evidence>
<reference evidence="3 4" key="1">
    <citation type="journal article" date="2013" name="PLoS Genet.">
        <title>Comparative genome structure, secondary metabolite, and effector coding capacity across Cochliobolus pathogens.</title>
        <authorList>
            <person name="Condon B.J."/>
            <person name="Leng Y."/>
            <person name="Wu D."/>
            <person name="Bushley K.E."/>
            <person name="Ohm R.A."/>
            <person name="Otillar R."/>
            <person name="Martin J."/>
            <person name="Schackwitz W."/>
            <person name="Grimwood J."/>
            <person name="MohdZainudin N."/>
            <person name="Xue C."/>
            <person name="Wang R."/>
            <person name="Manning V.A."/>
            <person name="Dhillon B."/>
            <person name="Tu Z.J."/>
            <person name="Steffenson B.J."/>
            <person name="Salamov A."/>
            <person name="Sun H."/>
            <person name="Lowry S."/>
            <person name="LaButti K."/>
            <person name="Han J."/>
            <person name="Copeland A."/>
            <person name="Lindquist E."/>
            <person name="Barry K."/>
            <person name="Schmutz J."/>
            <person name="Baker S.E."/>
            <person name="Ciuffetti L.M."/>
            <person name="Grigoriev I.V."/>
            <person name="Zhong S."/>
            <person name="Turgeon B.G."/>
        </authorList>
    </citation>
    <scope>NUCLEOTIDE SEQUENCE [LARGE SCALE GENOMIC DNA]</scope>
    <source>
        <strain evidence="3 4">ATCC 44560</strain>
    </source>
</reference>
<dbReference type="GeneID" id="19121748"/>
<feature type="region of interest" description="Disordered" evidence="1">
    <location>
        <begin position="328"/>
        <end position="358"/>
    </location>
</feature>
<keyword evidence="4" id="KW-1185">Reference proteome</keyword>
<evidence type="ECO:0000313" key="4">
    <source>
        <dbReference type="Proteomes" id="UP000054032"/>
    </source>
</evidence>
<evidence type="ECO:0000256" key="2">
    <source>
        <dbReference type="SAM" id="Phobius"/>
    </source>
</evidence>
<dbReference type="EMBL" id="KI964185">
    <property type="protein sequence ID" value="EUC40225.1"/>
    <property type="molecule type" value="Genomic_DNA"/>
</dbReference>
<evidence type="ECO:0000256" key="1">
    <source>
        <dbReference type="SAM" id="MobiDB-lite"/>
    </source>
</evidence>
<keyword evidence="2" id="KW-0472">Membrane</keyword>
<feature type="region of interest" description="Disordered" evidence="1">
    <location>
        <begin position="179"/>
        <end position="209"/>
    </location>
</feature>
<dbReference type="KEGG" id="bor:COCMIDRAFT_30811"/>
<dbReference type="HOGENOM" id="CLU_059751_0_0_1"/>
<keyword evidence="2" id="KW-0812">Transmembrane</keyword>
<feature type="region of interest" description="Disordered" evidence="1">
    <location>
        <begin position="239"/>
        <end position="260"/>
    </location>
</feature>
<gene>
    <name evidence="3" type="ORF">COCMIDRAFT_30811</name>
</gene>